<name>A0ABX7F8A4_9RHOB</name>
<gene>
    <name evidence="2" type="ORF">GQA70_07050</name>
</gene>
<dbReference type="RefSeq" id="WP_251374222.1">
    <property type="nucleotide sequence ID" value="NZ_CP047166.1"/>
</dbReference>
<organism evidence="2 3">
    <name type="scientific">Ponticoccus alexandrii</name>
    <dbReference type="NCBI Taxonomy" id="1943633"/>
    <lineage>
        <taxon>Bacteria</taxon>
        <taxon>Pseudomonadati</taxon>
        <taxon>Pseudomonadota</taxon>
        <taxon>Alphaproteobacteria</taxon>
        <taxon>Rhodobacterales</taxon>
        <taxon>Roseobacteraceae</taxon>
        <taxon>Ponticoccus</taxon>
    </lineage>
</organism>
<accession>A0ABX7F8A4</accession>
<dbReference type="Proteomes" id="UP000596387">
    <property type="component" value="Chromosome"/>
</dbReference>
<evidence type="ECO:0000313" key="2">
    <source>
        <dbReference type="EMBL" id="QRF66091.1"/>
    </source>
</evidence>
<proteinExistence type="predicted"/>
<reference evidence="2 3" key="1">
    <citation type="submission" date="2019-12" db="EMBL/GenBank/DDBJ databases">
        <title>Complete Genome Sequence of a Quorum-Sensing Bacterium,Rhodobacteraceae bacterium C31, Isolated from a marine microalgae symbiotic bacteria.</title>
        <authorList>
            <person name="Zhang Y."/>
        </authorList>
    </citation>
    <scope>NUCLEOTIDE SEQUENCE [LARGE SCALE GENOMIC DNA]</scope>
    <source>
        <strain evidence="2 3">C31</strain>
    </source>
</reference>
<dbReference type="EMBL" id="CP047166">
    <property type="protein sequence ID" value="QRF66091.1"/>
    <property type="molecule type" value="Genomic_DNA"/>
</dbReference>
<feature type="region of interest" description="Disordered" evidence="1">
    <location>
        <begin position="46"/>
        <end position="65"/>
    </location>
</feature>
<evidence type="ECO:0000256" key="1">
    <source>
        <dbReference type="SAM" id="MobiDB-lite"/>
    </source>
</evidence>
<sequence length="128" mass="13428">MTKRRTAQGCRAGAVLAVTGAAPAWVQGAWPNGREAVREARIASEGFEGIQPGGSPTGDLDQVRGGVGDVNGVAAGRAPRFDVFGLSLMMPDARHVHGTRIEIGKVRIDEGRARMGDGIPTEEHRATT</sequence>
<keyword evidence="3" id="KW-1185">Reference proteome</keyword>
<protein>
    <submittedName>
        <fullName evidence="2">Uncharacterized protein</fullName>
    </submittedName>
</protein>
<evidence type="ECO:0000313" key="3">
    <source>
        <dbReference type="Proteomes" id="UP000596387"/>
    </source>
</evidence>